<dbReference type="Proteomes" id="UP001163105">
    <property type="component" value="Unassembled WGS sequence"/>
</dbReference>
<dbReference type="AlphaFoldDB" id="A0AB34FAV9"/>
<evidence type="ECO:0000313" key="2">
    <source>
        <dbReference type="Proteomes" id="UP001163105"/>
    </source>
</evidence>
<name>A0AB34FAV9_9HYPO</name>
<proteinExistence type="predicted"/>
<gene>
    <name evidence="1" type="ORF">O9K51_11401</name>
</gene>
<protein>
    <submittedName>
        <fullName evidence="1">Uncharacterized protein</fullName>
    </submittedName>
</protein>
<comment type="caution">
    <text evidence="1">The sequence shown here is derived from an EMBL/GenBank/DDBJ whole genome shotgun (WGS) entry which is preliminary data.</text>
</comment>
<keyword evidence="2" id="KW-1185">Reference proteome</keyword>
<accession>A0AB34FAV9</accession>
<organism evidence="1 2">
    <name type="scientific">Purpureocillium lavendulum</name>
    <dbReference type="NCBI Taxonomy" id="1247861"/>
    <lineage>
        <taxon>Eukaryota</taxon>
        <taxon>Fungi</taxon>
        <taxon>Dikarya</taxon>
        <taxon>Ascomycota</taxon>
        <taxon>Pezizomycotina</taxon>
        <taxon>Sordariomycetes</taxon>
        <taxon>Hypocreomycetidae</taxon>
        <taxon>Hypocreales</taxon>
        <taxon>Ophiocordycipitaceae</taxon>
        <taxon>Purpureocillium</taxon>
    </lineage>
</organism>
<dbReference type="EMBL" id="JAQHRD010000032">
    <property type="protein sequence ID" value="KAJ6436087.1"/>
    <property type="molecule type" value="Genomic_DNA"/>
</dbReference>
<sequence length="74" mass="8508">MSEFNVTIVCPLEDLESVAGELHKRLEAEGYKREYYEPAFAVLFRFTRNEVEEALPYPEAARFLVTSSMAKVMS</sequence>
<evidence type="ECO:0000313" key="1">
    <source>
        <dbReference type="EMBL" id="KAJ6436087.1"/>
    </source>
</evidence>
<reference evidence="1" key="1">
    <citation type="submission" date="2023-01" db="EMBL/GenBank/DDBJ databases">
        <title>The growth and conidiation of Purpureocillium lavendulum are regulated by nitrogen source and histone H3K14 acetylation.</title>
        <authorList>
            <person name="Tang P."/>
            <person name="Han J."/>
            <person name="Zhang C."/>
            <person name="Tang P."/>
            <person name="Qi F."/>
            <person name="Zhang K."/>
            <person name="Liang L."/>
        </authorList>
    </citation>
    <scope>NUCLEOTIDE SEQUENCE</scope>
    <source>
        <strain evidence="1">YMF1.00683</strain>
    </source>
</reference>